<comment type="caution">
    <text evidence="5">The sequence shown here is derived from an EMBL/GenBank/DDBJ whole genome shotgun (WGS) entry which is preliminary data.</text>
</comment>
<organism evidence="5 6">
    <name type="scientific">Rhizoctonia solani</name>
    <dbReference type="NCBI Taxonomy" id="456999"/>
    <lineage>
        <taxon>Eukaryota</taxon>
        <taxon>Fungi</taxon>
        <taxon>Dikarya</taxon>
        <taxon>Basidiomycota</taxon>
        <taxon>Agaricomycotina</taxon>
        <taxon>Agaricomycetes</taxon>
        <taxon>Cantharellales</taxon>
        <taxon>Ceratobasidiaceae</taxon>
        <taxon>Rhizoctonia</taxon>
    </lineage>
</organism>
<dbReference type="GO" id="GO:0016491">
    <property type="term" value="F:oxidoreductase activity"/>
    <property type="evidence" value="ECO:0007669"/>
    <property type="project" value="UniProtKB-KW"/>
</dbReference>
<evidence type="ECO:0000256" key="2">
    <source>
        <dbReference type="ARBA" id="ARBA00023002"/>
    </source>
</evidence>
<dbReference type="PANTHER" id="PTHR47706">
    <property type="entry name" value="NMRA-LIKE FAMILY PROTEIN"/>
    <property type="match status" value="1"/>
</dbReference>
<name>A0A8H7LPE5_9AGAM</name>
<dbReference type="PROSITE" id="PS50097">
    <property type="entry name" value="BTB"/>
    <property type="match status" value="2"/>
</dbReference>
<dbReference type="InterPro" id="IPR011333">
    <property type="entry name" value="SKP1/BTB/POZ_sf"/>
</dbReference>
<evidence type="ECO:0000313" key="6">
    <source>
        <dbReference type="Proteomes" id="UP000650582"/>
    </source>
</evidence>
<evidence type="ECO:0000256" key="1">
    <source>
        <dbReference type="ARBA" id="ARBA00022857"/>
    </source>
</evidence>
<keyword evidence="2" id="KW-0560">Oxidoreductase</keyword>
<dbReference type="CDD" id="cd05259">
    <property type="entry name" value="PCBER_SDR_a"/>
    <property type="match status" value="1"/>
</dbReference>
<dbReference type="SUPFAM" id="SSF51735">
    <property type="entry name" value="NAD(P)-binding Rossmann-fold domains"/>
    <property type="match status" value="1"/>
</dbReference>
<evidence type="ECO:0000256" key="3">
    <source>
        <dbReference type="SAM" id="MobiDB-lite"/>
    </source>
</evidence>
<dbReference type="InterPro" id="IPR000210">
    <property type="entry name" value="BTB/POZ_dom"/>
</dbReference>
<dbReference type="InterPro" id="IPR036291">
    <property type="entry name" value="NAD(P)-bd_dom_sf"/>
</dbReference>
<accession>A0A8H7LPE5</accession>
<dbReference type="Proteomes" id="UP000650582">
    <property type="component" value="Unassembled WGS sequence"/>
</dbReference>
<feature type="domain" description="BTB" evidence="4">
    <location>
        <begin position="54"/>
        <end position="128"/>
    </location>
</feature>
<keyword evidence="1" id="KW-0521">NADP</keyword>
<gene>
    <name evidence="5" type="ORF">RHS04_00123</name>
</gene>
<dbReference type="InterPro" id="IPR008030">
    <property type="entry name" value="NmrA-like"/>
</dbReference>
<evidence type="ECO:0000313" key="5">
    <source>
        <dbReference type="EMBL" id="KAF8686427.1"/>
    </source>
</evidence>
<sequence length="936" mass="103272">MAKKKAAPRNGHTGPRMFIDRELDAEPNDEPNTTSDTEASESLIRHPEFFFDNTLVAIQVEKTLFNVHKYQLSKSKVFSDRFKRSKADDGEPKEGSSPEHPIKLGDISASDFASLMRVLYASYFSSNQPALEANLIIPAFRLAHIFDFSDLYAFLLPLAEENLDDANKIVFARELEITKWLVPSHVRLCKREKPLTTQEAKKIGVESVLLISRMREQHRCQSPRLSLTIGKYYCDNCAGVTYEPVGGYKCWGCATHTNAGLLCNGTGHTRVPVVDDDAIEAGVKKWVKDGFPPLHTPLGLINHSSSIGGIPVRHSDFPIPILPSLVVSLQNPSGVVDPKCSRSVNEVTMSVFCAAASKLRINANQSSGFEIAILLMSNNIITPVDGSSGSVTDSKAPIPKSKPAVKQHSEFFFDNTLVAIQVENTLFNVHKYQLLKSETFSDMFKAPKAEDGGPEEGSSPECPIIMDGVNASDFVALLKVLYARNPIIFPSHFSTHQPEPEASLIIPAFRLANMWNFADLRTFLLPLAEKHLSDIDKILFAREFDIKDWLAPAHIRLCERQEKLTTEEARKLGVDSILLVASKPLSTKEESTNGQLPLSILKVGERELWPCEESASNGYRTHTPHYTYKTSVGCDVEGNAHRVFYLALLQMSAVKVIAVAGATGYVGRPVVDELLKAGTFQVRVLTRKSGVDGSVVQDFKARGASVHGVSYEDEEELKDVLKGVDVVLSTLNAGGITGAQPNLLRASKKAGVKLFMPSEFGDPFEGEEEAEIFRAKRDLHKLAKELEVPITVILTGLFPDYCLVPVMGWNFEAKAVDIWGTGDEKITWTTMPDIARYVAYVLGHTPLTGLQDQVLGIQGDLKTANEVVALWEDKHKTKLQVTYHPIQELHDRIAANPGDVLGAVMRETASGRSRVPEPLSNDLYPGWNPKPIVDVL</sequence>
<dbReference type="InterPro" id="IPR045312">
    <property type="entry name" value="PCBER-like"/>
</dbReference>
<evidence type="ECO:0000259" key="4">
    <source>
        <dbReference type="PROSITE" id="PS50097"/>
    </source>
</evidence>
<feature type="region of interest" description="Disordered" evidence="3">
    <location>
        <begin position="1"/>
        <end position="40"/>
    </location>
</feature>
<dbReference type="Pfam" id="PF05368">
    <property type="entry name" value="NmrA"/>
    <property type="match status" value="1"/>
</dbReference>
<dbReference type="SUPFAM" id="SSF54695">
    <property type="entry name" value="POZ domain"/>
    <property type="match status" value="2"/>
</dbReference>
<dbReference type="Gene3D" id="3.40.50.720">
    <property type="entry name" value="NAD(P)-binding Rossmann-like Domain"/>
    <property type="match status" value="1"/>
</dbReference>
<feature type="domain" description="BTB" evidence="4">
    <location>
        <begin position="416"/>
        <end position="490"/>
    </location>
</feature>
<dbReference type="Gene3D" id="3.30.710.10">
    <property type="entry name" value="Potassium Channel Kv1.1, Chain A"/>
    <property type="match status" value="2"/>
</dbReference>
<dbReference type="PANTHER" id="PTHR47706:SF9">
    <property type="entry name" value="NMRA-LIKE DOMAIN-CONTAINING PROTEIN-RELATED"/>
    <property type="match status" value="1"/>
</dbReference>
<feature type="region of interest" description="Disordered" evidence="3">
    <location>
        <begin position="83"/>
        <end position="103"/>
    </location>
</feature>
<dbReference type="Gene3D" id="3.90.25.10">
    <property type="entry name" value="UDP-galactose 4-epimerase, domain 1"/>
    <property type="match status" value="1"/>
</dbReference>
<reference evidence="5" key="1">
    <citation type="submission" date="2020-09" db="EMBL/GenBank/DDBJ databases">
        <title>Comparative genome analyses of four rice-infecting Rhizoctonia solani isolates reveal extensive enrichment of homogalacturonan modification genes.</title>
        <authorList>
            <person name="Lee D.-Y."/>
            <person name="Jeon J."/>
            <person name="Kim K.-T."/>
            <person name="Cheong K."/>
            <person name="Song H."/>
            <person name="Choi G."/>
            <person name="Ko J."/>
            <person name="Opiyo S.O."/>
            <person name="Zuo S."/>
            <person name="Madhav S."/>
            <person name="Lee Y.-H."/>
            <person name="Wang G.-L."/>
        </authorList>
    </citation>
    <scope>NUCLEOTIDE SEQUENCE</scope>
    <source>
        <strain evidence="5">AG1-IA YN-7</strain>
    </source>
</reference>
<dbReference type="Pfam" id="PF00651">
    <property type="entry name" value="BTB"/>
    <property type="match status" value="1"/>
</dbReference>
<dbReference type="SMART" id="SM00225">
    <property type="entry name" value="BTB"/>
    <property type="match status" value="2"/>
</dbReference>
<protein>
    <submittedName>
        <fullName evidence="5">Saccharopine dehydrogenase NADP binding domain</fullName>
    </submittedName>
</protein>
<dbReference type="InterPro" id="IPR051609">
    <property type="entry name" value="NmrA/Isoflavone_reductase-like"/>
</dbReference>
<dbReference type="AlphaFoldDB" id="A0A8H7LPE5"/>
<dbReference type="EMBL" id="JACYCC010000010">
    <property type="protein sequence ID" value="KAF8686427.1"/>
    <property type="molecule type" value="Genomic_DNA"/>
</dbReference>
<dbReference type="CDD" id="cd18186">
    <property type="entry name" value="BTB_POZ_ZBTB_KLHL-like"/>
    <property type="match status" value="1"/>
</dbReference>
<proteinExistence type="predicted"/>